<feature type="compositionally biased region" description="Basic and acidic residues" evidence="1">
    <location>
        <begin position="133"/>
        <end position="149"/>
    </location>
</feature>
<feature type="compositionally biased region" description="Basic residues" evidence="1">
    <location>
        <begin position="43"/>
        <end position="54"/>
    </location>
</feature>
<gene>
    <name evidence="3" type="ORF">ECRASSUSDP1_LOCUS5133</name>
</gene>
<dbReference type="AlphaFoldDB" id="A0AAD1X7J4"/>
<organism evidence="3 4">
    <name type="scientific">Euplotes crassus</name>
    <dbReference type="NCBI Taxonomy" id="5936"/>
    <lineage>
        <taxon>Eukaryota</taxon>
        <taxon>Sar</taxon>
        <taxon>Alveolata</taxon>
        <taxon>Ciliophora</taxon>
        <taxon>Intramacronucleata</taxon>
        <taxon>Spirotrichea</taxon>
        <taxon>Hypotrichia</taxon>
        <taxon>Euplotida</taxon>
        <taxon>Euplotidae</taxon>
        <taxon>Moneuplotes</taxon>
    </lineage>
</organism>
<comment type="caution">
    <text evidence="3">The sequence shown here is derived from an EMBL/GenBank/DDBJ whole genome shotgun (WGS) entry which is preliminary data.</text>
</comment>
<dbReference type="InterPro" id="IPR029064">
    <property type="entry name" value="Ribosomal_eL30-like_sf"/>
</dbReference>
<evidence type="ECO:0000256" key="1">
    <source>
        <dbReference type="SAM" id="MobiDB-lite"/>
    </source>
</evidence>
<feature type="compositionally biased region" description="Basic residues" evidence="1">
    <location>
        <begin position="85"/>
        <end position="94"/>
    </location>
</feature>
<dbReference type="Proteomes" id="UP001295684">
    <property type="component" value="Unassembled WGS sequence"/>
</dbReference>
<dbReference type="SUPFAM" id="SSF55315">
    <property type="entry name" value="L30e-like"/>
    <property type="match status" value="1"/>
</dbReference>
<dbReference type="GO" id="GO:0035368">
    <property type="term" value="F:selenocysteine insertion sequence binding"/>
    <property type="evidence" value="ECO:0007669"/>
    <property type="project" value="InterPro"/>
</dbReference>
<dbReference type="Pfam" id="PF01248">
    <property type="entry name" value="Ribosomal_L7Ae"/>
    <property type="match status" value="1"/>
</dbReference>
<dbReference type="GO" id="GO:1990904">
    <property type="term" value="C:ribonucleoprotein complex"/>
    <property type="evidence" value="ECO:0007669"/>
    <property type="project" value="TreeGrafter"/>
</dbReference>
<evidence type="ECO:0000313" key="4">
    <source>
        <dbReference type="Proteomes" id="UP001295684"/>
    </source>
</evidence>
<evidence type="ECO:0000313" key="3">
    <source>
        <dbReference type="EMBL" id="CAI2363794.1"/>
    </source>
</evidence>
<dbReference type="GO" id="GO:0003730">
    <property type="term" value="F:mRNA 3'-UTR binding"/>
    <property type="evidence" value="ECO:0007669"/>
    <property type="project" value="TreeGrafter"/>
</dbReference>
<feature type="domain" description="Ribosomal protein eL8/eL30/eS12/Gadd45" evidence="2">
    <location>
        <begin position="391"/>
        <end position="478"/>
    </location>
</feature>
<feature type="region of interest" description="Disordered" evidence="1">
    <location>
        <begin position="1"/>
        <end position="149"/>
    </location>
</feature>
<feature type="compositionally biased region" description="Basic residues" evidence="1">
    <location>
        <begin position="270"/>
        <end position="284"/>
    </location>
</feature>
<sequence>MSDSDSKTVKFKSTFDLNIHSKSFVPKAQESTSSQAPVAEPMKKKRRPRRHKCKAERQKREENKNEWHKDELINSLNQFKDTARSHSRGAKKTKLANQSRISRKDKKVRVKSAKRLSKPSRPLNKSQQKLSRSTHDLKKQVSEPPKKRTREEIYKDFKQKRKIKNIEVSEDIDVAFKELPKRLRTRITKKQMEFIKNNTTMGDIIGHLMDNNKKGIIKAPKEKNHKYVPGKNMAQEVNRMINKNVNTKAGMSEAQIKQKKNEMLNYFVDRRKKKKPTAMKKAKQKVLDQQKEEEKEEEAEGEESEQEVDDAKPSEPKIPTDPLEKVTECITKGLQVDPCLEPSKQDMVVRDYVDHLVCKEINDKVKFIILKLKDFYIHRLKGPSKKTRTGRKVEAKKRYRFGLHEILKLAEVEEIKMVIISRNIMKVDEKGGFDEYVQKIISLCRAQKVPVVFAFTKYQLGMMSLRKGFSTSIVGVTDIHGVIPEVRELEEMVEEKRQEFYEITKPYHELMKPNPFLEHSRMTLDTNL</sequence>
<feature type="compositionally biased region" description="Basic and acidic residues" evidence="1">
    <location>
        <begin position="55"/>
        <end position="72"/>
    </location>
</feature>
<name>A0AAD1X7J4_EUPCR</name>
<dbReference type="GO" id="GO:0043021">
    <property type="term" value="F:ribonucleoprotein complex binding"/>
    <property type="evidence" value="ECO:0007669"/>
    <property type="project" value="TreeGrafter"/>
</dbReference>
<dbReference type="InterPro" id="IPR004038">
    <property type="entry name" value="Ribosomal_eL8/eL30/eS12/Gad45"/>
</dbReference>
<dbReference type="PANTHER" id="PTHR13284">
    <property type="entry name" value="GH01354P"/>
    <property type="match status" value="1"/>
</dbReference>
<feature type="compositionally biased region" description="Basic residues" evidence="1">
    <location>
        <begin position="101"/>
        <end position="118"/>
    </location>
</feature>
<proteinExistence type="predicted"/>
<feature type="compositionally biased region" description="Acidic residues" evidence="1">
    <location>
        <begin position="294"/>
        <end position="308"/>
    </location>
</feature>
<dbReference type="InterPro" id="IPR040051">
    <property type="entry name" value="SECISBP2"/>
</dbReference>
<accession>A0AAD1X7J4</accession>
<keyword evidence="4" id="KW-1185">Reference proteome</keyword>
<protein>
    <recommendedName>
        <fullName evidence="2">Ribosomal protein eL8/eL30/eS12/Gadd45 domain-containing protein</fullName>
    </recommendedName>
</protein>
<dbReference type="Gene3D" id="3.30.1330.30">
    <property type="match status" value="1"/>
</dbReference>
<dbReference type="EMBL" id="CAMPGE010004944">
    <property type="protein sequence ID" value="CAI2363794.1"/>
    <property type="molecule type" value="Genomic_DNA"/>
</dbReference>
<evidence type="ECO:0000259" key="2">
    <source>
        <dbReference type="Pfam" id="PF01248"/>
    </source>
</evidence>
<feature type="region of interest" description="Disordered" evidence="1">
    <location>
        <begin position="270"/>
        <end position="323"/>
    </location>
</feature>
<dbReference type="PANTHER" id="PTHR13284:SF4">
    <property type="entry name" value="C2H2-TYPE DOMAIN-CONTAINING PROTEIN"/>
    <property type="match status" value="1"/>
</dbReference>
<reference evidence="3" key="1">
    <citation type="submission" date="2023-07" db="EMBL/GenBank/DDBJ databases">
        <authorList>
            <consortium name="AG Swart"/>
            <person name="Singh M."/>
            <person name="Singh A."/>
            <person name="Seah K."/>
            <person name="Emmerich C."/>
        </authorList>
    </citation>
    <scope>NUCLEOTIDE SEQUENCE</scope>
    <source>
        <strain evidence="3">DP1</strain>
    </source>
</reference>
<dbReference type="GO" id="GO:0005739">
    <property type="term" value="C:mitochondrion"/>
    <property type="evidence" value="ECO:0007669"/>
    <property type="project" value="TreeGrafter"/>
</dbReference>